<accession>A0A7K5LH73</accession>
<dbReference type="EMBL" id="VZRF01011840">
    <property type="protein sequence ID" value="NWT17835.1"/>
    <property type="molecule type" value="Genomic_DNA"/>
</dbReference>
<dbReference type="Proteomes" id="UP000589495">
    <property type="component" value="Unassembled WGS sequence"/>
</dbReference>
<evidence type="ECO:0000313" key="8">
    <source>
        <dbReference type="EMBL" id="NWT17835.1"/>
    </source>
</evidence>
<dbReference type="GO" id="GO:0005856">
    <property type="term" value="C:cytoskeleton"/>
    <property type="evidence" value="ECO:0007669"/>
    <property type="project" value="UniProtKB-SubCell"/>
</dbReference>
<keyword evidence="6" id="KW-0175">Coiled coil</keyword>
<reference evidence="8 9" key="1">
    <citation type="submission" date="2019-09" db="EMBL/GenBank/DDBJ databases">
        <title>Bird 10,000 Genomes (B10K) Project - Family phase.</title>
        <authorList>
            <person name="Zhang G."/>
        </authorList>
    </citation>
    <scope>NUCLEOTIDE SEQUENCE [LARGE SCALE GENOMIC DNA]</scope>
    <source>
        <strain evidence="8">B10K-DU-001-22</strain>
        <tissue evidence="8">Muscle</tissue>
    </source>
</reference>
<dbReference type="GO" id="GO:0007288">
    <property type="term" value="P:sperm axoneme assembly"/>
    <property type="evidence" value="ECO:0007669"/>
    <property type="project" value="TreeGrafter"/>
</dbReference>
<feature type="compositionally biased region" description="Basic residues" evidence="7">
    <location>
        <begin position="104"/>
        <end position="117"/>
    </location>
</feature>
<name>A0A7K5LH73_VIRAL</name>
<keyword evidence="4" id="KW-0206">Cytoskeleton</keyword>
<keyword evidence="3" id="KW-0963">Cytoplasm</keyword>
<proteinExistence type="predicted"/>
<protein>
    <submittedName>
        <fullName evidence="8">DRC9 protein</fullName>
    </submittedName>
</protein>
<feature type="non-terminal residue" evidence="8">
    <location>
        <position position="1"/>
    </location>
</feature>
<dbReference type="PANTHER" id="PTHR14871">
    <property type="entry name" value="DYNEIN REGULATORY COMPLEX PROTEIN 9"/>
    <property type="match status" value="1"/>
</dbReference>
<sequence>MEKVTHLEALMFSAVLENCVDQLAILGYIMPVSHEDKREVSLIPSSLTLLFPFSPFNPIQEIKEIIQEDLVSAKQESGETVTSTALKSTERKQQQRRTEDQKSTRHPSKHSKKRPTRAALKLRKIYADRQYAREVLTITIKKMEETGAFSTLTDANEREKAKKNKLFDILIRSEKVKKDIKELQKQLQDVKKQAEKDLQDRDNAIERLKDKLQEMTAKLNTESYYRKKHTELQTQLTQRKCSKAENALEKEIQTWKSKTDEEIQLHMENENFLTQQYQKVKDKLEYWMEKYKKDTETKDQELDDLRELKTENLETMQKFAKECLVFEATIIIDRSDKETKRKQIEQEALELKSALKVQAWWKGTMVRRFLGPYQELEKYLKEKSGQKETGKEKKSGAKR</sequence>
<dbReference type="CDD" id="cd23766">
    <property type="entry name" value="IQCG"/>
    <property type="match status" value="1"/>
</dbReference>
<organism evidence="8 9">
    <name type="scientific">Vireo altiloquus</name>
    <name type="common">Black-whiskered vireo</name>
    <name type="synonym">Muscicapa altiloqua</name>
    <dbReference type="NCBI Taxonomy" id="34956"/>
    <lineage>
        <taxon>Eukaryota</taxon>
        <taxon>Metazoa</taxon>
        <taxon>Chordata</taxon>
        <taxon>Craniata</taxon>
        <taxon>Vertebrata</taxon>
        <taxon>Euteleostomi</taxon>
        <taxon>Archelosauria</taxon>
        <taxon>Archosauria</taxon>
        <taxon>Dinosauria</taxon>
        <taxon>Saurischia</taxon>
        <taxon>Theropoda</taxon>
        <taxon>Coelurosauria</taxon>
        <taxon>Aves</taxon>
        <taxon>Neognathae</taxon>
        <taxon>Neoaves</taxon>
        <taxon>Telluraves</taxon>
        <taxon>Australaves</taxon>
        <taxon>Passeriformes</taxon>
        <taxon>Corvoidea</taxon>
        <taxon>Vireonidae</taxon>
        <taxon>Vireoninae</taxon>
        <taxon>Vireo</taxon>
    </lineage>
</organism>
<evidence type="ECO:0000256" key="1">
    <source>
        <dbReference type="ARBA" id="ARBA00004245"/>
    </source>
</evidence>
<gene>
    <name evidence="8" type="primary">Iqcg</name>
    <name evidence="8" type="ORF">VIRALT_R03049</name>
</gene>
<feature type="region of interest" description="Disordered" evidence="7">
    <location>
        <begin position="77"/>
        <end position="117"/>
    </location>
</feature>
<evidence type="ECO:0000256" key="5">
    <source>
        <dbReference type="ARBA" id="ARBA00023273"/>
    </source>
</evidence>
<comment type="caution">
    <text evidence="8">The sequence shown here is derived from an EMBL/GenBank/DDBJ whole genome shotgun (WGS) entry which is preliminary data.</text>
</comment>
<keyword evidence="5" id="KW-0966">Cell projection</keyword>
<dbReference type="InterPro" id="IPR042618">
    <property type="entry name" value="IQCG"/>
</dbReference>
<evidence type="ECO:0000256" key="4">
    <source>
        <dbReference type="ARBA" id="ARBA00023212"/>
    </source>
</evidence>
<dbReference type="PROSITE" id="PS50096">
    <property type="entry name" value="IQ"/>
    <property type="match status" value="1"/>
</dbReference>
<dbReference type="AlphaFoldDB" id="A0A7K5LH73"/>
<keyword evidence="9" id="KW-1185">Reference proteome</keyword>
<dbReference type="GO" id="GO:0036126">
    <property type="term" value="C:sperm flagellum"/>
    <property type="evidence" value="ECO:0007669"/>
    <property type="project" value="TreeGrafter"/>
</dbReference>
<dbReference type="GO" id="GO:0005737">
    <property type="term" value="C:cytoplasm"/>
    <property type="evidence" value="ECO:0007669"/>
    <property type="project" value="TreeGrafter"/>
</dbReference>
<comment type="subcellular location">
    <subcellularLocation>
        <location evidence="2">Cell projection</location>
    </subcellularLocation>
    <subcellularLocation>
        <location evidence="1">Cytoplasm</location>
        <location evidence="1">Cytoskeleton</location>
    </subcellularLocation>
</comment>
<dbReference type="PANTHER" id="PTHR14871:SF1">
    <property type="entry name" value="DYNEIN REGULATORY COMPLEX PROTEIN 9"/>
    <property type="match status" value="1"/>
</dbReference>
<feature type="compositionally biased region" description="Basic and acidic residues" evidence="7">
    <location>
        <begin position="88"/>
        <end position="103"/>
    </location>
</feature>
<evidence type="ECO:0000256" key="7">
    <source>
        <dbReference type="SAM" id="MobiDB-lite"/>
    </source>
</evidence>
<evidence type="ECO:0000256" key="2">
    <source>
        <dbReference type="ARBA" id="ARBA00004316"/>
    </source>
</evidence>
<feature type="non-terminal residue" evidence="8">
    <location>
        <position position="399"/>
    </location>
</feature>
<feature type="compositionally biased region" description="Polar residues" evidence="7">
    <location>
        <begin position="77"/>
        <end position="87"/>
    </location>
</feature>
<evidence type="ECO:0000313" key="9">
    <source>
        <dbReference type="Proteomes" id="UP000589495"/>
    </source>
</evidence>
<evidence type="ECO:0000256" key="3">
    <source>
        <dbReference type="ARBA" id="ARBA00022490"/>
    </source>
</evidence>
<feature type="coiled-coil region" evidence="6">
    <location>
        <begin position="173"/>
        <end position="218"/>
    </location>
</feature>
<evidence type="ECO:0000256" key="6">
    <source>
        <dbReference type="SAM" id="Coils"/>
    </source>
</evidence>